<reference evidence="2" key="1">
    <citation type="submission" date="2011-04" db="EMBL/GenBank/DDBJ databases">
        <title>Genome sequence of Solibacillus silvestris StLB046.</title>
        <authorList>
            <person name="Morohoshi T."/>
            <person name="Someya N."/>
            <person name="Ikeda T."/>
        </authorList>
    </citation>
    <scope>NUCLEOTIDE SEQUENCE [LARGE SCALE GENOMIC DNA]</scope>
    <source>
        <strain evidence="2">StLB046</strain>
    </source>
</reference>
<sequence>MWNTKQSVANKAIDRTSKSPWCKVERVFTFFGKVNANARIVTISVAKLT</sequence>
<accession>F2F0V0</accession>
<dbReference type="AlphaFoldDB" id="F2F0V0"/>
<name>F2F0V0_SOLSS</name>
<dbReference type="KEGG" id="siv:SSIL_1921"/>
<dbReference type="HOGENOM" id="CLU_3140757_0_0_9"/>
<dbReference type="Proteomes" id="UP000006691">
    <property type="component" value="Chromosome"/>
</dbReference>
<evidence type="ECO:0000313" key="1">
    <source>
        <dbReference type="EMBL" id="BAK16344.1"/>
    </source>
</evidence>
<organism evidence="1 2">
    <name type="scientific">Solibacillus silvestris (strain StLB046)</name>
    <name type="common">Bacillus silvestris</name>
    <dbReference type="NCBI Taxonomy" id="1002809"/>
    <lineage>
        <taxon>Bacteria</taxon>
        <taxon>Bacillati</taxon>
        <taxon>Bacillota</taxon>
        <taxon>Bacilli</taxon>
        <taxon>Bacillales</taxon>
        <taxon>Caryophanaceae</taxon>
        <taxon>Solibacillus</taxon>
    </lineage>
</organism>
<reference evidence="1 2" key="2">
    <citation type="journal article" date="2012" name="J. Biosci. Bioeng.">
        <title>Complete genome sequence and characterization of the N-acylhomoserine lactone-degrading gene of the potato leaf-associated Solibacillus silvestris.</title>
        <authorList>
            <person name="Morohoshi T."/>
            <person name="Tominaga Y."/>
            <person name="Someya N."/>
            <person name="Ikeda T."/>
        </authorList>
    </citation>
    <scope>NUCLEOTIDE SEQUENCE [LARGE SCALE GENOMIC DNA]</scope>
    <source>
        <strain evidence="1 2">StLB046</strain>
    </source>
</reference>
<dbReference type="EMBL" id="AP012157">
    <property type="protein sequence ID" value="BAK16344.1"/>
    <property type="molecule type" value="Genomic_DNA"/>
</dbReference>
<keyword evidence="2" id="KW-1185">Reference proteome</keyword>
<protein>
    <submittedName>
        <fullName evidence="1">Predicted Fe-S oxidoreductase</fullName>
    </submittedName>
</protein>
<gene>
    <name evidence="1" type="ordered locus">SSIL_1921</name>
</gene>
<proteinExistence type="predicted"/>
<evidence type="ECO:0000313" key="2">
    <source>
        <dbReference type="Proteomes" id="UP000006691"/>
    </source>
</evidence>